<gene>
    <name evidence="4" type="ORF">PG996_004285</name>
</gene>
<comment type="caution">
    <text evidence="4">The sequence shown here is derived from an EMBL/GenBank/DDBJ whole genome shotgun (WGS) entry which is preliminary data.</text>
</comment>
<dbReference type="Proteomes" id="UP001446871">
    <property type="component" value="Unassembled WGS sequence"/>
</dbReference>
<organism evidence="4 5">
    <name type="scientific">Apiospora saccharicola</name>
    <dbReference type="NCBI Taxonomy" id="335842"/>
    <lineage>
        <taxon>Eukaryota</taxon>
        <taxon>Fungi</taxon>
        <taxon>Dikarya</taxon>
        <taxon>Ascomycota</taxon>
        <taxon>Pezizomycotina</taxon>
        <taxon>Sordariomycetes</taxon>
        <taxon>Xylariomycetidae</taxon>
        <taxon>Amphisphaeriales</taxon>
        <taxon>Apiosporaceae</taxon>
        <taxon>Apiospora</taxon>
    </lineage>
</organism>
<dbReference type="InterPro" id="IPR045518">
    <property type="entry name" value="2EXR"/>
</dbReference>
<evidence type="ECO:0000256" key="2">
    <source>
        <dbReference type="SAM" id="SignalP"/>
    </source>
</evidence>
<feature type="signal peptide" evidence="2">
    <location>
        <begin position="1"/>
        <end position="20"/>
    </location>
</feature>
<evidence type="ECO:0000313" key="5">
    <source>
        <dbReference type="Proteomes" id="UP001446871"/>
    </source>
</evidence>
<proteinExistence type="predicted"/>
<feature type="region of interest" description="Disordered" evidence="1">
    <location>
        <begin position="388"/>
        <end position="409"/>
    </location>
</feature>
<dbReference type="PANTHER" id="PTHR35910">
    <property type="entry name" value="2EXR DOMAIN-CONTAINING PROTEIN"/>
    <property type="match status" value="1"/>
</dbReference>
<evidence type="ECO:0000256" key="1">
    <source>
        <dbReference type="SAM" id="MobiDB-lite"/>
    </source>
</evidence>
<dbReference type="Pfam" id="PF20150">
    <property type="entry name" value="2EXR"/>
    <property type="match status" value="1"/>
</dbReference>
<protein>
    <recommendedName>
        <fullName evidence="3">2EXR domain-containing protein</fullName>
    </recommendedName>
</protein>
<dbReference type="InterPro" id="IPR027796">
    <property type="entry name" value="OTT_1508_deam-like"/>
</dbReference>
<dbReference type="EMBL" id="JAQQWM010000002">
    <property type="protein sequence ID" value="KAK8078115.1"/>
    <property type="molecule type" value="Genomic_DNA"/>
</dbReference>
<name>A0ABR1W3P8_9PEZI</name>
<keyword evidence="2" id="KW-0732">Signal</keyword>
<reference evidence="4 5" key="1">
    <citation type="submission" date="2023-01" db="EMBL/GenBank/DDBJ databases">
        <title>Analysis of 21 Apiospora genomes using comparative genomics revels a genus with tremendous synthesis potential of carbohydrate active enzymes and secondary metabolites.</title>
        <authorList>
            <person name="Sorensen T."/>
        </authorList>
    </citation>
    <scope>NUCLEOTIDE SEQUENCE [LARGE SCALE GENOMIC DNA]</scope>
    <source>
        <strain evidence="4 5">CBS 83171</strain>
    </source>
</reference>
<feature type="domain" description="2EXR" evidence="3">
    <location>
        <begin position="153"/>
        <end position="248"/>
    </location>
</feature>
<feature type="chain" id="PRO_5046028064" description="2EXR domain-containing protein" evidence="2">
    <location>
        <begin position="21"/>
        <end position="976"/>
    </location>
</feature>
<dbReference type="PANTHER" id="PTHR35910:SF6">
    <property type="entry name" value="2EXR DOMAIN-CONTAINING PROTEIN"/>
    <property type="match status" value="1"/>
</dbReference>
<evidence type="ECO:0000313" key="4">
    <source>
        <dbReference type="EMBL" id="KAK8078115.1"/>
    </source>
</evidence>
<keyword evidence="5" id="KW-1185">Reference proteome</keyword>
<accession>A0ABR1W3P8</accession>
<evidence type="ECO:0000259" key="3">
    <source>
        <dbReference type="Pfam" id="PF20150"/>
    </source>
</evidence>
<sequence length="976" mass="108223">MRASLAVLSVFVGFFQLAVGLMTASASLPATASVVNAMALPSVSTTLTGILTAPSRPTDAPNATPHSFSIIGMSALDGSGFVSAAEPTAPPAPAHVSENAGQKAGALSHRWLYAGYANKSYGRADAEDVKATDLLVGFGLVTPSYAVPRDTGFGLFPKLPIELRRLIWTAYLQQQQRIITININPERGGPGNEGSYKIEVQKRHRHSKLLRICREVRTVALEFFSIRIPCTNLDPLVPLYFSPECDVLYINQTCCGLTWLVDLLPKLRTTYDCRGIGVLNLAIGPNTINDLGIGDRGRGIVTDCVERLDGPARESFAEAVSRLQQLWFMVLGSSETRVMAGGLSWLGSKANHNRAVPVFPLLQTFMRLPKDPRPIERDLGHIATFAPHRNCNGASPPPQSPSLSSSSPPLELLAKEDCRFREYVCTKLFDPPVPYWGNYLDSEDEWKDLRPHLPNAVGFWLFPADAFADDFAKNGVTALTPAGALRIRTRGPLSLNWSMETIAVECAESIALLSLLHTVPIQPYSNSPAYLPKYKEGYTLSFEQERRLAGVLAFLSSISNDPNYIPAICLREERKPTSLNVLLAVNKGNKDDGNHVLRDLEHGFKNLFVALGRVSDARANAADIEQEAFSAIVTMCSSRILYRLRLKGASGRPSIGKVLKDTRSSLHITALPAMYSRFVNTFDAVIRLVDAWSGYQTQHALEALVDGLYRLQQTKDVKSVVNSIPNRWMDPTTRSSLLNIIFKVARYRESARYLRRLAQKSSLLRQMKLVLVKLSPDAFNRAPVGQLEPDLASKIPQKTKKKQSSPYSIENMCRLLKIKVPQATEVYAQQTRRTLKEGKVHAEIQLLFHLEQEKPEFPPRVVCSSKDACFLCNTFIKIHGKMYTPRCHGRLYPGWRLPHTGSEDLHSKFVKHLNQLIEADILLLSARGRKTDYPFPNESTLLTLPGSTSTLSSRATRNVCIRLFYTVICCGDRLRG</sequence>
<dbReference type="Pfam" id="PF14441">
    <property type="entry name" value="OTT_1508_deam"/>
    <property type="match status" value="1"/>
</dbReference>